<dbReference type="Pfam" id="PF24897">
    <property type="entry name" value="DUF7744"/>
    <property type="match status" value="1"/>
</dbReference>
<evidence type="ECO:0000259" key="1">
    <source>
        <dbReference type="Pfam" id="PF24897"/>
    </source>
</evidence>
<sequence>MKNVLEACVPRKSIKQGTFNPEIFTASLDPVIQYYHHTGNDYIDSLYTDAEMFFREATYPTDGLRQTVGSVFRRISGDSSVPAIYRLETSFGGGKTHTLIACVHIAYKGKELKNVTRDIVNEKYLPEPGSVIVVGIAGDNLSVQKVKGEQLIPYTIWGEMAYQIGGETLYTEVQGEAESMASPGKPFFDKVLGNKKIIIMLDELAQYAARLEAALPSKGADQLSAFLMSLNNYAKTHTGISVIVTLASAADAFSKQTKALTEKLNEIREKELSGDEAVAFAERANKSVMSVVSREATVVTPVQASEISRVLGKRLFESIDSEAAHGVMQAYTELYQRNMTLLPEEANNVNFQQRILENYPFHPKLVDFLNQKLALAENFQGTRGVLRVLALTVRAIWENKLPVYLIHASDIDLRKPAIVDEILGKTGSSDLRNVLNTDIGSIETKNLVGGKSQAQLADERNPHPDGIPMYELTWKTVFLNSLVGRAEGKRSKVFGINQRDAVFMTSSPRLTPTQVKTALDAITQDAFYLRCEDGKYFAHQDPTINSVLARIRQNVSSGEVHNKLKSIVSPMIQDDSIFHIEHDVHLPQDIPDNQERLTVAVVSLDVEEIDPMVFYETKGPNLPRTYQNMMVMLIPKTSHVLTNGNEMDLFENGNSIRANKNNVEVIARQVIAMQKLQANPQSFGINPSQLNDPEFIERKRDRELGLVSEVSNLYNSVYFAKGNNIEHSELRGTSTERGAAFLTQIVNILRTEGQILSDTEEFKTSELQSLAQQFFFRTKDHIKVRDVLQFLRTNRSWPMLPQKNILEKIVREGVKKGCWVIYKMSQHAEETQPEEIYTQEKTVSLDISLFNDGYSLMPVEKAKIRGWLDKDKVPSEKVKTALEEILQSNGDATVGSLISAVQTKYNNVGENQVKGCLREMVNTSAYSVYNGQAGQTERPEFIDSYDISFNDFESTDVIITKDAVSERGWSTTFTANTLLSGISAKDTAKKIYPLLNKLSSWYTRGKAKTNIKYLSFGGLQLPSGATLRVDFGNLTPRDIKELDEFFAILTHVAKLSDSTDAEIELDDTTDDSDELIKQLKM</sequence>
<reference evidence="2 3" key="1">
    <citation type="submission" date="2018-05" db="EMBL/GenBank/DDBJ databases">
        <title>Complete genome sequence of Megasphaera sp. AJH120T, isolated from the ceca of a chicken.</title>
        <authorList>
            <person name="Maki J."/>
            <person name="Looft T."/>
        </authorList>
    </citation>
    <scope>NUCLEOTIDE SEQUENCE [LARGE SCALE GENOMIC DNA]</scope>
    <source>
        <strain evidence="2 3">AJH120</strain>
    </source>
</reference>
<dbReference type="EMBL" id="CP029462">
    <property type="protein sequence ID" value="AXL21946.1"/>
    <property type="molecule type" value="Genomic_DNA"/>
</dbReference>
<protein>
    <submittedName>
        <fullName evidence="2">DUF499 domain-containing protein</fullName>
    </submittedName>
</protein>
<evidence type="ECO:0000313" key="3">
    <source>
        <dbReference type="Proteomes" id="UP000254337"/>
    </source>
</evidence>
<dbReference type="OrthoDB" id="9757917at2"/>
<dbReference type="InterPro" id="IPR056646">
    <property type="entry name" value="DUF7744"/>
</dbReference>
<feature type="domain" description="DUF7744" evidence="1">
    <location>
        <begin position="983"/>
        <end position="1080"/>
    </location>
</feature>
<dbReference type="AlphaFoldDB" id="A0A346B1F3"/>
<dbReference type="Pfam" id="PF04465">
    <property type="entry name" value="DUF499"/>
    <property type="match status" value="1"/>
</dbReference>
<dbReference type="Proteomes" id="UP000254337">
    <property type="component" value="Chromosome"/>
</dbReference>
<evidence type="ECO:0000313" key="2">
    <source>
        <dbReference type="EMBL" id="AXL21946.1"/>
    </source>
</evidence>
<keyword evidence="3" id="KW-1185">Reference proteome</keyword>
<dbReference type="InterPro" id="IPR007555">
    <property type="entry name" value="DUF499"/>
</dbReference>
<proteinExistence type="predicted"/>
<dbReference type="KEGG" id="meg:DKB62_10425"/>
<gene>
    <name evidence="2" type="ORF">DKB62_10425</name>
</gene>
<name>A0A346B1F3_9FIRM</name>
<accession>A0A346B1F3</accession>
<dbReference type="RefSeq" id="WP_107196386.1">
    <property type="nucleotide sequence ID" value="NZ_CP029462.1"/>
</dbReference>
<organism evidence="2 3">
    <name type="scientific">Megasphaera stantonii</name>
    <dbReference type="NCBI Taxonomy" id="2144175"/>
    <lineage>
        <taxon>Bacteria</taxon>
        <taxon>Bacillati</taxon>
        <taxon>Bacillota</taxon>
        <taxon>Negativicutes</taxon>
        <taxon>Veillonellales</taxon>
        <taxon>Veillonellaceae</taxon>
        <taxon>Megasphaera</taxon>
    </lineage>
</organism>